<sequence length="594" mass="60970">MRAHRTAREGVCRAGHRRQAFGSCISAEACAPISQVEPAKPVAVMLGVPAGGPIVDGAPPAVGSAGSTREAAGMPGLSRVAVLLPAVHVGWGGQGMHGLASWRPGSRLRLLASCAAREQKADDSGKEGCNLAAVQTERRAGHCPPHQPVSVQPDAAAAVYDGSVISHPPRVSPLLMKKSTVGGTGDGDVGPWMRREAPANSSDLARLNGYFAGGGDLPPRTAEMIRVRTSGTAATDHGAFAARVSAPFGGCRALPLSLQKDTRKERGAAAAAAATVRQRKTYNDPLPNATVPAHARHNGHLMPSHGELLQGSYRRRRRRQLPGVAGSPPCLASGPPTHHSSGWEAHALHTTHTTHAPPFSFPPTLRSPLLPTSHVGFVPTSTATPCRGVLTALPSVPRRHVCCPFPGTMDGLDRWTDGSSLTTPPWAMGLSVSCGLSRRRVREPTVQASLMKFTAAVVLAAAAGASAHYKGNATVVTEVVDVYTTYCPAPTEITHGTKTYTVTEPTTLTITDCPCTITKPVITTSSVACNTCGGYTNSTAPTGAPSTAVPPPVGTGSVTPVVPPTAVPTAGAGKAAALTGAGLAGIVGLAAFVL</sequence>
<dbReference type="InterPro" id="IPR038843">
    <property type="entry name" value="Sed1/Spi1"/>
</dbReference>
<name>A0ABR0C0K3_PURLI</name>
<reference evidence="1 2" key="1">
    <citation type="journal article" date="2024" name="Microbiol. Resour. Announc.">
        <title>Genome annotations for the ascomycete fungi Trichoderma harzianum, Trichoderma aggressivum, and Purpureocillium lilacinum.</title>
        <authorList>
            <person name="Beijen E.P.W."/>
            <person name="Ohm R.A."/>
        </authorList>
    </citation>
    <scope>NUCLEOTIDE SEQUENCE [LARGE SCALE GENOMIC DNA]</scope>
    <source>
        <strain evidence="1 2">CBS 150709</strain>
    </source>
</reference>
<dbReference type="EMBL" id="JAWRVI010000018">
    <property type="protein sequence ID" value="KAK4089697.1"/>
    <property type="molecule type" value="Genomic_DNA"/>
</dbReference>
<dbReference type="Proteomes" id="UP001287286">
    <property type="component" value="Unassembled WGS sequence"/>
</dbReference>
<evidence type="ECO:0000313" key="1">
    <source>
        <dbReference type="EMBL" id="KAK4089697.1"/>
    </source>
</evidence>
<dbReference type="PANTHER" id="PTHR35523">
    <property type="entry name" value="CELL WALL PROTEIN SED1"/>
    <property type="match status" value="1"/>
</dbReference>
<accession>A0ABR0C0K3</accession>
<protein>
    <recommendedName>
        <fullName evidence="3">Mmc protein</fullName>
    </recommendedName>
</protein>
<comment type="caution">
    <text evidence="1">The sequence shown here is derived from an EMBL/GenBank/DDBJ whole genome shotgun (WGS) entry which is preliminary data.</text>
</comment>
<keyword evidence="2" id="KW-1185">Reference proteome</keyword>
<organism evidence="1 2">
    <name type="scientific">Purpureocillium lilacinum</name>
    <name type="common">Paecilomyces lilacinus</name>
    <dbReference type="NCBI Taxonomy" id="33203"/>
    <lineage>
        <taxon>Eukaryota</taxon>
        <taxon>Fungi</taxon>
        <taxon>Dikarya</taxon>
        <taxon>Ascomycota</taxon>
        <taxon>Pezizomycotina</taxon>
        <taxon>Sordariomycetes</taxon>
        <taxon>Hypocreomycetidae</taxon>
        <taxon>Hypocreales</taxon>
        <taxon>Ophiocordycipitaceae</taxon>
        <taxon>Purpureocillium</taxon>
    </lineage>
</organism>
<proteinExistence type="predicted"/>
<gene>
    <name evidence="1" type="ORF">Purlil1_5800</name>
</gene>
<dbReference type="PANTHER" id="PTHR35523:SF1">
    <property type="entry name" value="CELL WALL PROTEIN SED1"/>
    <property type="match status" value="1"/>
</dbReference>
<evidence type="ECO:0000313" key="2">
    <source>
        <dbReference type="Proteomes" id="UP001287286"/>
    </source>
</evidence>
<evidence type="ECO:0008006" key="3">
    <source>
        <dbReference type="Google" id="ProtNLM"/>
    </source>
</evidence>